<evidence type="ECO:0008006" key="3">
    <source>
        <dbReference type="Google" id="ProtNLM"/>
    </source>
</evidence>
<dbReference type="PhylomeDB" id="A7T3P0"/>
<keyword evidence="2" id="KW-1185">Reference proteome</keyword>
<feature type="non-terminal residue" evidence="1">
    <location>
        <position position="77"/>
    </location>
</feature>
<dbReference type="EMBL" id="DS470574">
    <property type="protein sequence ID" value="EDO29425.1"/>
    <property type="molecule type" value="Genomic_DNA"/>
</dbReference>
<evidence type="ECO:0000313" key="1">
    <source>
        <dbReference type="EMBL" id="EDO29425.1"/>
    </source>
</evidence>
<organism evidence="1 2">
    <name type="scientific">Nematostella vectensis</name>
    <name type="common">Starlet sea anemone</name>
    <dbReference type="NCBI Taxonomy" id="45351"/>
    <lineage>
        <taxon>Eukaryota</taxon>
        <taxon>Metazoa</taxon>
        <taxon>Cnidaria</taxon>
        <taxon>Anthozoa</taxon>
        <taxon>Hexacorallia</taxon>
        <taxon>Actiniaria</taxon>
        <taxon>Edwardsiidae</taxon>
        <taxon>Nematostella</taxon>
    </lineage>
</organism>
<dbReference type="Proteomes" id="UP000001593">
    <property type="component" value="Unassembled WGS sequence"/>
</dbReference>
<protein>
    <recommendedName>
        <fullName evidence="3">Reverse transcriptase</fullName>
    </recommendedName>
</protein>
<dbReference type="STRING" id="45351.A7T3P0"/>
<dbReference type="HOGENOM" id="CLU_118269_2_0_1"/>
<dbReference type="AlphaFoldDB" id="A7T3P0"/>
<evidence type="ECO:0000313" key="2">
    <source>
        <dbReference type="Proteomes" id="UP000001593"/>
    </source>
</evidence>
<dbReference type="InParanoid" id="A7T3P0"/>
<proteinExistence type="predicted"/>
<reference evidence="1 2" key="1">
    <citation type="journal article" date="2007" name="Science">
        <title>Sea anemone genome reveals ancestral eumetazoan gene repertoire and genomic organization.</title>
        <authorList>
            <person name="Putnam N.H."/>
            <person name="Srivastava M."/>
            <person name="Hellsten U."/>
            <person name="Dirks B."/>
            <person name="Chapman J."/>
            <person name="Salamov A."/>
            <person name="Terry A."/>
            <person name="Shapiro H."/>
            <person name="Lindquist E."/>
            <person name="Kapitonov V.V."/>
            <person name="Jurka J."/>
            <person name="Genikhovich G."/>
            <person name="Grigoriev I.V."/>
            <person name="Lucas S.M."/>
            <person name="Steele R.E."/>
            <person name="Finnerty J.R."/>
            <person name="Technau U."/>
            <person name="Martindale M.Q."/>
            <person name="Rokhsar D.S."/>
        </authorList>
    </citation>
    <scope>NUCLEOTIDE SEQUENCE [LARGE SCALE GENOMIC DNA]</scope>
    <source>
        <strain evidence="2">CH2 X CH6</strain>
    </source>
</reference>
<name>A7T3P0_NEMVE</name>
<feature type="non-terminal residue" evidence="1">
    <location>
        <position position="1"/>
    </location>
</feature>
<sequence>SKATGPDETGVKVLKMVSPVFSRHLTRLINMSIEKNCFSAKWKVARVSPLFKYGEHDNRDDYRPILVLSVMSKILEK</sequence>
<accession>A7T3P0</accession>
<gene>
    <name evidence="1" type="ORF">NEMVEDRAFT_v1g46781</name>
</gene>